<dbReference type="AlphaFoldDB" id="A0A8H4KXI9"/>
<dbReference type="SUPFAM" id="SSF90229">
    <property type="entry name" value="CCCH zinc finger"/>
    <property type="match status" value="1"/>
</dbReference>
<feature type="domain" description="C3H1-type" evidence="5">
    <location>
        <begin position="40"/>
        <end position="67"/>
    </location>
</feature>
<sequence>MSLKSEEKIPKRLVNTLSVDAVPVARHADSFMTNHRFPVRREPETCRFFARGYCYRGNGCKFNHEQPHAQEWLAKPQRERIVEHWTREIGGAWTDFGDGATVKNVSLPSDYSAIRIRKLPGNASSEFVRRLLADVGITVLMSDINFIKPENMSSGTAIVKVKDPAFAKSACAKLSTCIQAPDLDITMIPVPMPPGSSFGLIDSKNVRCSWHRPTRTVCLYFSDQVPAVNSFNKFRGRGLKICGLSVKPQAPSLEDGQWKMDLEGIVATITREDISNAFSSSGAPCQIEMREPSYEMDMDIDSTMIKSLLYEVGALERWDVFGSPKARRIKAQARFVQEADAFDAVSQLNDTELPFNSAGKLFLQPLLSVKFKVSTRVYEAVNYIIEFYRTPWERQFIHLSALPEHGYHRVLKPDIGAIKIV</sequence>
<dbReference type="OrthoDB" id="1431934at2759"/>
<dbReference type="Proteomes" id="UP000605986">
    <property type="component" value="Unassembled WGS sequence"/>
</dbReference>
<dbReference type="GO" id="GO:0008270">
    <property type="term" value="F:zinc ion binding"/>
    <property type="evidence" value="ECO:0007669"/>
    <property type="project" value="UniProtKB-KW"/>
</dbReference>
<evidence type="ECO:0000259" key="5">
    <source>
        <dbReference type="PROSITE" id="PS50103"/>
    </source>
</evidence>
<name>A0A8H4KXI9_9HYPO</name>
<evidence type="ECO:0000256" key="2">
    <source>
        <dbReference type="ARBA" id="ARBA00022771"/>
    </source>
</evidence>
<proteinExistence type="predicted"/>
<protein>
    <recommendedName>
        <fullName evidence="5">C3H1-type domain-containing protein</fullName>
    </recommendedName>
</protein>
<evidence type="ECO:0000256" key="3">
    <source>
        <dbReference type="ARBA" id="ARBA00022833"/>
    </source>
</evidence>
<keyword evidence="3 4" id="KW-0862">Zinc</keyword>
<keyword evidence="2 4" id="KW-0863">Zinc-finger</keyword>
<organism evidence="6 7">
    <name type="scientific">Fusarium austroafricanum</name>
    <dbReference type="NCBI Taxonomy" id="2364996"/>
    <lineage>
        <taxon>Eukaryota</taxon>
        <taxon>Fungi</taxon>
        <taxon>Dikarya</taxon>
        <taxon>Ascomycota</taxon>
        <taxon>Pezizomycotina</taxon>
        <taxon>Sordariomycetes</taxon>
        <taxon>Hypocreomycetidae</taxon>
        <taxon>Hypocreales</taxon>
        <taxon>Nectriaceae</taxon>
        <taxon>Fusarium</taxon>
        <taxon>Fusarium concolor species complex</taxon>
    </lineage>
</organism>
<evidence type="ECO:0000256" key="4">
    <source>
        <dbReference type="PROSITE-ProRule" id="PRU00723"/>
    </source>
</evidence>
<feature type="zinc finger region" description="C3H1-type" evidence="4">
    <location>
        <begin position="40"/>
        <end position="67"/>
    </location>
</feature>
<evidence type="ECO:0000313" key="6">
    <source>
        <dbReference type="EMBL" id="KAF4457925.1"/>
    </source>
</evidence>
<evidence type="ECO:0000256" key="1">
    <source>
        <dbReference type="ARBA" id="ARBA00022723"/>
    </source>
</evidence>
<reference evidence="6" key="1">
    <citation type="submission" date="2020-01" db="EMBL/GenBank/DDBJ databases">
        <title>Identification and distribution of gene clusters putatively required for synthesis of sphingolipid metabolism inhibitors in phylogenetically diverse species of the filamentous fungus Fusarium.</title>
        <authorList>
            <person name="Kim H.-S."/>
            <person name="Busman M."/>
            <person name="Brown D.W."/>
            <person name="Divon H."/>
            <person name="Uhlig S."/>
            <person name="Proctor R.H."/>
        </authorList>
    </citation>
    <scope>NUCLEOTIDE SEQUENCE</scope>
    <source>
        <strain evidence="6">NRRL 53441</strain>
    </source>
</reference>
<gene>
    <name evidence="6" type="ORF">F53441_278</name>
</gene>
<dbReference type="Gene3D" id="4.10.1000.10">
    <property type="entry name" value="Zinc finger, CCCH-type"/>
    <property type="match status" value="1"/>
</dbReference>
<keyword evidence="7" id="KW-1185">Reference proteome</keyword>
<dbReference type="EMBL" id="JAADJG010000008">
    <property type="protein sequence ID" value="KAF4457925.1"/>
    <property type="molecule type" value="Genomic_DNA"/>
</dbReference>
<accession>A0A8H4KXI9</accession>
<keyword evidence="1 4" id="KW-0479">Metal-binding</keyword>
<dbReference type="PROSITE" id="PS50103">
    <property type="entry name" value="ZF_C3H1"/>
    <property type="match status" value="1"/>
</dbReference>
<comment type="caution">
    <text evidence="6">The sequence shown here is derived from an EMBL/GenBank/DDBJ whole genome shotgun (WGS) entry which is preliminary data.</text>
</comment>
<evidence type="ECO:0000313" key="7">
    <source>
        <dbReference type="Proteomes" id="UP000605986"/>
    </source>
</evidence>
<dbReference type="InterPro" id="IPR000571">
    <property type="entry name" value="Znf_CCCH"/>
</dbReference>
<dbReference type="InterPro" id="IPR036855">
    <property type="entry name" value="Znf_CCCH_sf"/>
</dbReference>